<dbReference type="Proteomes" id="UP000029577">
    <property type="component" value="Unassembled WGS sequence"/>
</dbReference>
<gene>
    <name evidence="1" type="ORF">HA49_08790</name>
</gene>
<organism evidence="1 2">
    <name type="scientific">Tatumella morbirosei</name>
    <dbReference type="NCBI Taxonomy" id="642227"/>
    <lineage>
        <taxon>Bacteria</taxon>
        <taxon>Pseudomonadati</taxon>
        <taxon>Pseudomonadota</taxon>
        <taxon>Gammaproteobacteria</taxon>
        <taxon>Enterobacterales</taxon>
        <taxon>Erwiniaceae</taxon>
        <taxon>Tatumella</taxon>
    </lineage>
</organism>
<dbReference type="eggNOG" id="ENOG5032V7T">
    <property type="taxonomic scope" value="Bacteria"/>
</dbReference>
<dbReference type="EMBL" id="JPKR02000004">
    <property type="protein sequence ID" value="KGD75307.1"/>
    <property type="molecule type" value="Genomic_DNA"/>
</dbReference>
<dbReference type="AlphaFoldDB" id="A0A095TF35"/>
<comment type="caution">
    <text evidence="1">The sequence shown here is derived from an EMBL/GenBank/DDBJ whole genome shotgun (WGS) entry which is preliminary data.</text>
</comment>
<protein>
    <recommendedName>
        <fullName evidence="3">Lipoprotein</fullName>
    </recommendedName>
</protein>
<accession>A0A095TF35</accession>
<reference evidence="1" key="1">
    <citation type="submission" date="2014-12" db="EMBL/GenBank/DDBJ databases">
        <title>The draft genome of the Tatumella morbirosei type strain, LMG23360T isolated from pineapple rot.</title>
        <authorList>
            <person name="Smits T.H."/>
            <person name="Palmer M."/>
            <person name="Venter S.N."/>
            <person name="Duffy B."/>
            <person name="Steenkamp E.T."/>
            <person name="Chan W.Y."/>
            <person name="Coutinho T.A."/>
            <person name="Coetzee M.P."/>
            <person name="De Maayer P."/>
        </authorList>
    </citation>
    <scope>NUCLEOTIDE SEQUENCE [LARGE SCALE GENOMIC DNA]</scope>
    <source>
        <strain evidence="1">LMG 23360</strain>
    </source>
</reference>
<sequence length="165" mass="17552">MRGVIILCVLLLSGCINIYGPEKSEGQENKTSDAGNTGMPEKVQTLTLSNRSPEELTSAVVRYYRLKGVSLSVQDSGSGIVAASGNDPQQAAQWLDCGSFSQPDKLTLDYRLVTQVWSAGEGSHVMIQVTGTAGKVGGDGNDKVKPLECSSTGAFERELAEVLRK</sequence>
<dbReference type="OrthoDB" id="6624081at2"/>
<proteinExistence type="predicted"/>
<evidence type="ECO:0000313" key="1">
    <source>
        <dbReference type="EMBL" id="KGD75307.1"/>
    </source>
</evidence>
<keyword evidence="2" id="KW-1185">Reference proteome</keyword>
<evidence type="ECO:0008006" key="3">
    <source>
        <dbReference type="Google" id="ProtNLM"/>
    </source>
</evidence>
<dbReference type="PROSITE" id="PS51257">
    <property type="entry name" value="PROKAR_LIPOPROTEIN"/>
    <property type="match status" value="1"/>
</dbReference>
<name>A0A095TF35_9GAMM</name>
<evidence type="ECO:0000313" key="2">
    <source>
        <dbReference type="Proteomes" id="UP000029577"/>
    </source>
</evidence>